<dbReference type="PANTHER" id="PTHR38248:SF2">
    <property type="entry name" value="FUNK1 11"/>
    <property type="match status" value="1"/>
</dbReference>
<evidence type="ECO:0000259" key="1">
    <source>
        <dbReference type="Pfam" id="PF17667"/>
    </source>
</evidence>
<dbReference type="EMBL" id="KL198096">
    <property type="protein sequence ID" value="KDQ08057.1"/>
    <property type="molecule type" value="Genomic_DNA"/>
</dbReference>
<dbReference type="AlphaFoldDB" id="A0A067M856"/>
<dbReference type="HOGENOM" id="CLU_147763_0_0_1"/>
<gene>
    <name evidence="2" type="ORF">BOTBODRAFT_92975</name>
</gene>
<dbReference type="PANTHER" id="PTHR38248">
    <property type="entry name" value="FUNK1 6"/>
    <property type="match status" value="1"/>
</dbReference>
<organism evidence="2 3">
    <name type="scientific">Botryobasidium botryosum (strain FD-172 SS1)</name>
    <dbReference type="NCBI Taxonomy" id="930990"/>
    <lineage>
        <taxon>Eukaryota</taxon>
        <taxon>Fungi</taxon>
        <taxon>Dikarya</taxon>
        <taxon>Basidiomycota</taxon>
        <taxon>Agaricomycotina</taxon>
        <taxon>Agaricomycetes</taxon>
        <taxon>Cantharellales</taxon>
        <taxon>Botryobasidiaceae</taxon>
        <taxon>Botryobasidium</taxon>
    </lineage>
</organism>
<accession>A0A067M856</accession>
<sequence length="148" mass="17343">MEHRYHSRTLIKTIGQDLYSTEGPRHLMQAILHAIVGHWNLFEAGWLHCDVSIGNVLTMSPELRVSGQKFPWTKGTLCVGMIIDYDHAIKWDDIHMVTTIQKTVTWPFMSCRLVEHWMQKKPTFHHPLDDLESFLWVSLWTLAHLEPE</sequence>
<dbReference type="OrthoDB" id="5584477at2759"/>
<feature type="non-terminal residue" evidence="2">
    <location>
        <position position="148"/>
    </location>
</feature>
<protein>
    <recommendedName>
        <fullName evidence="1">Fungal-type protein kinase domain-containing protein</fullName>
    </recommendedName>
</protein>
<name>A0A067M856_BOTB1</name>
<keyword evidence="3" id="KW-1185">Reference proteome</keyword>
<dbReference type="Pfam" id="PF17667">
    <property type="entry name" value="Pkinase_fungal"/>
    <property type="match status" value="1"/>
</dbReference>
<proteinExistence type="predicted"/>
<evidence type="ECO:0000313" key="2">
    <source>
        <dbReference type="EMBL" id="KDQ08057.1"/>
    </source>
</evidence>
<reference evidence="3" key="1">
    <citation type="journal article" date="2014" name="Proc. Natl. Acad. Sci. U.S.A.">
        <title>Extensive sampling of basidiomycete genomes demonstrates inadequacy of the white-rot/brown-rot paradigm for wood decay fungi.</title>
        <authorList>
            <person name="Riley R."/>
            <person name="Salamov A.A."/>
            <person name="Brown D.W."/>
            <person name="Nagy L.G."/>
            <person name="Floudas D."/>
            <person name="Held B.W."/>
            <person name="Levasseur A."/>
            <person name="Lombard V."/>
            <person name="Morin E."/>
            <person name="Otillar R."/>
            <person name="Lindquist E.A."/>
            <person name="Sun H."/>
            <person name="LaButti K.M."/>
            <person name="Schmutz J."/>
            <person name="Jabbour D."/>
            <person name="Luo H."/>
            <person name="Baker S.E."/>
            <person name="Pisabarro A.G."/>
            <person name="Walton J.D."/>
            <person name="Blanchette R.A."/>
            <person name="Henrissat B."/>
            <person name="Martin F."/>
            <person name="Cullen D."/>
            <person name="Hibbett D.S."/>
            <person name="Grigoriev I.V."/>
        </authorList>
    </citation>
    <scope>NUCLEOTIDE SEQUENCE [LARGE SCALE GENOMIC DNA]</scope>
    <source>
        <strain evidence="3">FD-172 SS1</strain>
    </source>
</reference>
<dbReference type="InterPro" id="IPR040976">
    <property type="entry name" value="Pkinase_fungal"/>
</dbReference>
<dbReference type="InterPro" id="IPR011009">
    <property type="entry name" value="Kinase-like_dom_sf"/>
</dbReference>
<feature type="domain" description="Fungal-type protein kinase" evidence="1">
    <location>
        <begin position="2"/>
        <end position="141"/>
    </location>
</feature>
<dbReference type="SUPFAM" id="SSF56112">
    <property type="entry name" value="Protein kinase-like (PK-like)"/>
    <property type="match status" value="1"/>
</dbReference>
<evidence type="ECO:0000313" key="3">
    <source>
        <dbReference type="Proteomes" id="UP000027195"/>
    </source>
</evidence>
<dbReference type="Proteomes" id="UP000027195">
    <property type="component" value="Unassembled WGS sequence"/>
</dbReference>
<dbReference type="InParanoid" id="A0A067M856"/>